<evidence type="ECO:0000313" key="1">
    <source>
        <dbReference type="EMBL" id="JAS99041.1"/>
    </source>
</evidence>
<dbReference type="CDD" id="cd22744">
    <property type="entry name" value="OTU"/>
    <property type="match status" value="1"/>
</dbReference>
<dbReference type="EMBL" id="GECU01008665">
    <property type="protein sequence ID" value="JAS99041.1"/>
    <property type="molecule type" value="Transcribed_RNA"/>
</dbReference>
<feature type="non-terminal residue" evidence="1">
    <location>
        <position position="1"/>
    </location>
</feature>
<sequence>LNSPYLRVVIVTEDYQRLRHCLVCNISTGSLHQRLVQLLVQQTMEHLLQDLLPGHKLSCAPKQVAVYCDSKVIHVTLMPQDDESFYACIAHHLFGPFRSVSELTATANSVRASAIRFIQRNKNKFQKDVEDFYVKIYPGHSFTSDVAFDQCCVYLLDSGHSSQGIHLTAHAIATLYCRVIIIMSEKGQAPITFSPLYTVSGDPITMIERRNLDIHFDAVDQCEEIDYNATPRSVTPNLNVQYELLIATWQMRDCSTTELQNKVDEILMTCNIDLICIQATFPSKFHFSTAHYNWWCVINMNANGKEKCRGIGFLLHNSYKGILSDFTSYSEDLAVAVLTINGHKFNIIGCHLPDLKHKQYPKVTSDILSAFKLSLKSPDRLILLGQFNARIGKSDEEPNQNIGPQLIHENFNQSGRLLKKLAVSHDLQITSTFSCENSPTSATYKYPDTDKLLQISHILLQNKDQQTTRNFRWWNPLSHHAIVGCK</sequence>
<proteinExistence type="predicted"/>
<evidence type="ECO:0008006" key="2">
    <source>
        <dbReference type="Google" id="ProtNLM"/>
    </source>
</evidence>
<dbReference type="SUPFAM" id="SSF56219">
    <property type="entry name" value="DNase I-like"/>
    <property type="match status" value="1"/>
</dbReference>
<dbReference type="AlphaFoldDB" id="A0A1B6JIE2"/>
<dbReference type="Gene3D" id="3.60.10.10">
    <property type="entry name" value="Endonuclease/exonuclease/phosphatase"/>
    <property type="match status" value="1"/>
</dbReference>
<protein>
    <recommendedName>
        <fullName evidence="2">Endonuclease/exonuclease/phosphatase domain-containing protein</fullName>
    </recommendedName>
</protein>
<name>A0A1B6JIE2_9HEMI</name>
<feature type="non-terminal residue" evidence="1">
    <location>
        <position position="486"/>
    </location>
</feature>
<organism evidence="1">
    <name type="scientific">Homalodisca liturata</name>
    <dbReference type="NCBI Taxonomy" id="320908"/>
    <lineage>
        <taxon>Eukaryota</taxon>
        <taxon>Metazoa</taxon>
        <taxon>Ecdysozoa</taxon>
        <taxon>Arthropoda</taxon>
        <taxon>Hexapoda</taxon>
        <taxon>Insecta</taxon>
        <taxon>Pterygota</taxon>
        <taxon>Neoptera</taxon>
        <taxon>Paraneoptera</taxon>
        <taxon>Hemiptera</taxon>
        <taxon>Auchenorrhyncha</taxon>
        <taxon>Membracoidea</taxon>
        <taxon>Cicadellidae</taxon>
        <taxon>Cicadellinae</taxon>
        <taxon>Proconiini</taxon>
        <taxon>Homalodisca</taxon>
    </lineage>
</organism>
<gene>
    <name evidence="1" type="ORF">g.20253</name>
</gene>
<dbReference type="InterPro" id="IPR036691">
    <property type="entry name" value="Endo/exonu/phosph_ase_sf"/>
</dbReference>
<accession>A0A1B6JIE2</accession>
<reference evidence="1" key="1">
    <citation type="submission" date="2015-11" db="EMBL/GenBank/DDBJ databases">
        <title>De novo transcriptome assembly of four potential Pierce s Disease insect vectors from Arizona vineyards.</title>
        <authorList>
            <person name="Tassone E.E."/>
        </authorList>
    </citation>
    <scope>NUCLEOTIDE SEQUENCE</scope>
</reference>